<dbReference type="AlphaFoldDB" id="A0A6A7RVK7"/>
<dbReference type="EMBL" id="PDHS01000321">
    <property type="protein sequence ID" value="MQM31461.1"/>
    <property type="molecule type" value="Genomic_DNA"/>
</dbReference>
<dbReference type="InterPro" id="IPR018511">
    <property type="entry name" value="Hemolysin-typ_Ca-bd_CS"/>
</dbReference>
<sequence length="488" mass="52660">MAYLSESTYSAIRSDPTRVVDYFNSTKAVFARDLGMKGLSDEALMAAWSSVVAYGLVPYGRRPATKDLSKLLAADTIACAHYVSLTFGLLEQFGLPKDHMIAVGWDDGAVGNHAQLLFDDGKSKMLLDPTIGLVVKNVDLVGLIGHESYSIQKSFLSRNELLDFNAKVRGALTNGEYHARDLIYYMPTFDKWVKDYSAYITNPVVVGSDYIGQTIVGGLYSNVIHSGFGDDMVYGGKGSDKLYLGAGDDYGEGGKGNDILVGGGGRDTLVGGPGNDAYYVDSAMDLVLEMADEGRDTVYSPNSISALSANVENLVLRAAAFRGGGNELSNALYGNELDNRLPGWLGDDRIYGRAGNDSLFGGGGNDVLDAGLGSDALHGGAGRDTFVWRAVAETGFTTDSADLVLDFDRLENDRLAFNLIDANEMVSGDQAFRFIGTSPFSAPGQVRYWYSQKADETLVIFNTDGDLQAEGFIRLDGFYQPSADWFML</sequence>
<dbReference type="InterPro" id="IPR011049">
    <property type="entry name" value="Serralysin-like_metalloprot_C"/>
</dbReference>
<dbReference type="PANTHER" id="PTHR38340:SF1">
    <property type="entry name" value="S-LAYER PROTEIN"/>
    <property type="match status" value="1"/>
</dbReference>
<dbReference type="PROSITE" id="PS00330">
    <property type="entry name" value="HEMOLYSIN_CALCIUM"/>
    <property type="match status" value="3"/>
</dbReference>
<keyword evidence="2" id="KW-0964">Secreted</keyword>
<comment type="subcellular location">
    <subcellularLocation>
        <location evidence="1">Secreted</location>
    </subcellularLocation>
</comment>
<dbReference type="GO" id="GO:0005615">
    <property type="term" value="C:extracellular space"/>
    <property type="evidence" value="ECO:0007669"/>
    <property type="project" value="InterPro"/>
</dbReference>
<dbReference type="PRINTS" id="PR00313">
    <property type="entry name" value="CABNDNGRPT"/>
</dbReference>
<evidence type="ECO:0000313" key="3">
    <source>
        <dbReference type="EMBL" id="MQM31461.1"/>
    </source>
</evidence>
<organism evidence="3 4">
    <name type="scientific">Candidatus Accumulibacter phosphatis</name>
    <dbReference type="NCBI Taxonomy" id="327160"/>
    <lineage>
        <taxon>Bacteria</taxon>
        <taxon>Pseudomonadati</taxon>
        <taxon>Pseudomonadota</taxon>
        <taxon>Betaproteobacteria</taxon>
        <taxon>Candidatus Accumulibacter</taxon>
    </lineage>
</organism>
<evidence type="ECO:0000256" key="2">
    <source>
        <dbReference type="ARBA" id="ARBA00022525"/>
    </source>
</evidence>
<dbReference type="InterPro" id="IPR001343">
    <property type="entry name" value="Hemolysn_Ca-bd"/>
</dbReference>
<evidence type="ECO:0000313" key="4">
    <source>
        <dbReference type="Proteomes" id="UP000342300"/>
    </source>
</evidence>
<reference evidence="3 4" key="1">
    <citation type="submission" date="2017-09" db="EMBL/GenBank/DDBJ databases">
        <title>Metagenomic Analysis Reveals Denitrifying Candidatus Accumulibacter and Flanking Population as a Source of N2O.</title>
        <authorList>
            <person name="Gao H."/>
            <person name="Mao Y."/>
            <person name="Zhao X."/>
            <person name="Liu W.-T."/>
            <person name="Zhang T."/>
            <person name="Wells G."/>
        </authorList>
    </citation>
    <scope>NUCLEOTIDE SEQUENCE [LARGE SCALE GENOMIC DNA]</scope>
    <source>
        <strain evidence="3">CANDO_2_IC</strain>
    </source>
</reference>
<dbReference type="SUPFAM" id="SSF51120">
    <property type="entry name" value="beta-Roll"/>
    <property type="match status" value="2"/>
</dbReference>
<name>A0A6A7RVK7_9PROT</name>
<accession>A0A6A7RVK7</accession>
<dbReference type="InterPro" id="IPR050557">
    <property type="entry name" value="RTX_toxin/Mannuronan_C5-epim"/>
</dbReference>
<dbReference type="Gene3D" id="2.150.10.10">
    <property type="entry name" value="Serralysin-like metalloprotease, C-terminal"/>
    <property type="match status" value="3"/>
</dbReference>
<evidence type="ECO:0008006" key="5">
    <source>
        <dbReference type="Google" id="ProtNLM"/>
    </source>
</evidence>
<dbReference type="PANTHER" id="PTHR38340">
    <property type="entry name" value="S-LAYER PROTEIN"/>
    <property type="match status" value="1"/>
</dbReference>
<comment type="caution">
    <text evidence="3">The sequence shown here is derived from an EMBL/GenBank/DDBJ whole genome shotgun (WGS) entry which is preliminary data.</text>
</comment>
<evidence type="ECO:0000256" key="1">
    <source>
        <dbReference type="ARBA" id="ARBA00004613"/>
    </source>
</evidence>
<dbReference type="Proteomes" id="UP000342300">
    <property type="component" value="Unassembled WGS sequence"/>
</dbReference>
<proteinExistence type="predicted"/>
<gene>
    <name evidence="3" type="ORF">CRU78_13435</name>
</gene>
<dbReference type="GO" id="GO:0005509">
    <property type="term" value="F:calcium ion binding"/>
    <property type="evidence" value="ECO:0007669"/>
    <property type="project" value="InterPro"/>
</dbReference>
<dbReference type="Pfam" id="PF00353">
    <property type="entry name" value="HemolysinCabind"/>
    <property type="match status" value="3"/>
</dbReference>
<protein>
    <recommendedName>
        <fullName evidence="5">Alkaline phosphatase</fullName>
    </recommendedName>
</protein>